<keyword evidence="3" id="KW-1185">Reference proteome</keyword>
<protein>
    <submittedName>
        <fullName evidence="2">HD-like signal output (HDOD) protein</fullName>
    </submittedName>
</protein>
<sequence length="537" mass="60471">MISKNLFGLDDWTAYLGEKTLPVRTSSLVRLKHTLANDDSTLASLGHQVLKDPVLALHVTRLAQSRHEAKGSVVTSVDHAIASLGFGAIETLIRELDTMKVHPHSVSERSFFRAVAASHHASVQVADWVSLKQLPYAEEARLAALFYGLVHWMLWLYAPLHKHRFQVGVMEEHASPVEMERQVFGCTTQELGRALADRWKLNELTVKALDHDTSPSLSKIKQLHMRALNDPRLEEEDLRELNHLVQQHYFPVKLANWMALNVSRSWTSDRSLRTFDIIGDYLDQPLSATMARLHRNCALSAREFHVPGVMMPAAELLLLPGGGQLPHRLTDKELNLYASRFPEPVEPQAEEPQVEEEQPQPPELLNPHIYKQVLDRFRHGYELYTKQAHILQGLIQGLNRGLGMERVALCLINSRTSTLRAAKAIGVDPSEPLSQLEIDLTQPSIFSRLCEKPSLLHINESNRAQIHKTLSPELQGLVEQNDCLMMSIYCGKQPLALIYADRQGSNSALEAFHLEHFRILCSAATRALKTLSAQKPS</sequence>
<name>A0A4R1GBN4_9GAMM</name>
<dbReference type="SUPFAM" id="SSF109604">
    <property type="entry name" value="HD-domain/PDEase-like"/>
    <property type="match status" value="1"/>
</dbReference>
<dbReference type="RefSeq" id="WP_132292840.1">
    <property type="nucleotide sequence ID" value="NZ_SMFU01000009.1"/>
</dbReference>
<dbReference type="EMBL" id="SMFU01000009">
    <property type="protein sequence ID" value="TCK05617.1"/>
    <property type="molecule type" value="Genomic_DNA"/>
</dbReference>
<reference evidence="2 3" key="1">
    <citation type="submission" date="2019-03" db="EMBL/GenBank/DDBJ databases">
        <title>Genomic Encyclopedia of Archaeal and Bacterial Type Strains, Phase II (KMG-II): from individual species to whole genera.</title>
        <authorList>
            <person name="Goeker M."/>
        </authorList>
    </citation>
    <scope>NUCLEOTIDE SEQUENCE [LARGE SCALE GENOMIC DNA]</scope>
    <source>
        <strain evidence="2 3">DSM 27697</strain>
    </source>
</reference>
<evidence type="ECO:0000313" key="2">
    <source>
        <dbReference type="EMBL" id="TCK05617.1"/>
    </source>
</evidence>
<dbReference type="Pfam" id="PF08668">
    <property type="entry name" value="HDOD"/>
    <property type="match status" value="1"/>
</dbReference>
<dbReference type="AlphaFoldDB" id="A0A4R1GBN4"/>
<organism evidence="2 3">
    <name type="scientific">Marinobacterium mangrovicola</name>
    <dbReference type="NCBI Taxonomy" id="1476959"/>
    <lineage>
        <taxon>Bacteria</taxon>
        <taxon>Pseudomonadati</taxon>
        <taxon>Pseudomonadota</taxon>
        <taxon>Gammaproteobacteria</taxon>
        <taxon>Oceanospirillales</taxon>
        <taxon>Oceanospirillaceae</taxon>
        <taxon>Marinobacterium</taxon>
    </lineage>
</organism>
<accession>A0A4R1GBN4</accession>
<dbReference type="PROSITE" id="PS51833">
    <property type="entry name" value="HDOD"/>
    <property type="match status" value="1"/>
</dbReference>
<dbReference type="OrthoDB" id="6188783at2"/>
<dbReference type="Proteomes" id="UP000294546">
    <property type="component" value="Unassembled WGS sequence"/>
</dbReference>
<comment type="caution">
    <text evidence="2">The sequence shown here is derived from an EMBL/GenBank/DDBJ whole genome shotgun (WGS) entry which is preliminary data.</text>
</comment>
<dbReference type="Gene3D" id="1.10.3210.10">
    <property type="entry name" value="Hypothetical protein af1432"/>
    <property type="match status" value="1"/>
</dbReference>
<dbReference type="PANTHER" id="PTHR33525:SF3">
    <property type="entry name" value="RIBONUCLEASE Y"/>
    <property type="match status" value="1"/>
</dbReference>
<dbReference type="InterPro" id="IPR052340">
    <property type="entry name" value="RNase_Y/CdgJ"/>
</dbReference>
<proteinExistence type="predicted"/>
<gene>
    <name evidence="2" type="ORF">CLV83_2545</name>
</gene>
<dbReference type="InterPro" id="IPR029016">
    <property type="entry name" value="GAF-like_dom_sf"/>
</dbReference>
<feature type="domain" description="HDOD" evidence="1">
    <location>
        <begin position="21"/>
        <end position="215"/>
    </location>
</feature>
<dbReference type="PANTHER" id="PTHR33525">
    <property type="match status" value="1"/>
</dbReference>
<evidence type="ECO:0000259" key="1">
    <source>
        <dbReference type="PROSITE" id="PS51833"/>
    </source>
</evidence>
<dbReference type="Gene3D" id="3.30.450.40">
    <property type="match status" value="1"/>
</dbReference>
<dbReference type="InterPro" id="IPR013976">
    <property type="entry name" value="HDOD"/>
</dbReference>
<evidence type="ECO:0000313" key="3">
    <source>
        <dbReference type="Proteomes" id="UP000294546"/>
    </source>
</evidence>